<dbReference type="AlphaFoldDB" id="A0A0R1SEY3"/>
<dbReference type="PATRIC" id="fig|1423815.3.peg.1691"/>
<comment type="similarity">
    <text evidence="2">Belongs to the GSP F family.</text>
</comment>
<dbReference type="EMBL" id="AZFA01000004">
    <property type="protein sequence ID" value="KRL67628.1"/>
    <property type="molecule type" value="Genomic_DNA"/>
</dbReference>
<evidence type="ECO:0000256" key="4">
    <source>
        <dbReference type="ARBA" id="ARBA00022692"/>
    </source>
</evidence>
<feature type="domain" description="Type II secretion system protein GspF" evidence="8">
    <location>
        <begin position="205"/>
        <end position="319"/>
    </location>
</feature>
<feature type="transmembrane region" description="Helical" evidence="7">
    <location>
        <begin position="300"/>
        <end position="320"/>
    </location>
</feature>
<dbReference type="Gene3D" id="1.20.81.30">
    <property type="entry name" value="Type II secretion system (T2SS), domain F"/>
    <property type="match status" value="1"/>
</dbReference>
<dbReference type="eggNOG" id="COG1459">
    <property type="taxonomic scope" value="Bacteria"/>
</dbReference>
<keyword evidence="5 7" id="KW-1133">Transmembrane helix</keyword>
<accession>A0A0R1SEY3</accession>
<evidence type="ECO:0000256" key="2">
    <source>
        <dbReference type="ARBA" id="ARBA00005745"/>
    </source>
</evidence>
<protein>
    <submittedName>
        <fullName evidence="9">ComG operon protein 2</fullName>
    </submittedName>
</protein>
<sequence length="328" mass="36574">MDKKVSSRSQAEFLVLLGKLIKNGFTLDQSMRCLQYLDSQNKLYSLIYKDLSSGYMLATSLRHLQLPTVIQNQLVIAQSNGGLEKTVIQCGKILQEKVKQQSKLKDLLAYPVFVISFLLLMIVALKLYILPQLAVGSQTDILDLIMGIFLGLMIIIALGSIGVFFYLRSVSEYLRASFLVKLPILGQSYLNFYQFTVLQGFGMQFSSGMDLKKICLNNQNFASGSIQSVLAEKLLIGLKKGNSLTKIIQEDCLLPNELQMAFSMGSGSSELANDLMILSELKYQSTQNAIKKMLRLVQPVLFGFIALVILFAYLMILLPVSTMMKGLN</sequence>
<organism evidence="9 10">
    <name type="scientific">Companilactobacillus versmoldensis DSM 14857 = KCTC 3814</name>
    <dbReference type="NCBI Taxonomy" id="1423815"/>
    <lineage>
        <taxon>Bacteria</taxon>
        <taxon>Bacillati</taxon>
        <taxon>Bacillota</taxon>
        <taxon>Bacilli</taxon>
        <taxon>Lactobacillales</taxon>
        <taxon>Lactobacillaceae</taxon>
        <taxon>Companilactobacillus</taxon>
    </lineage>
</organism>
<dbReference type="PANTHER" id="PTHR30012:SF0">
    <property type="entry name" value="TYPE II SECRETION SYSTEM PROTEIN F-RELATED"/>
    <property type="match status" value="1"/>
</dbReference>
<evidence type="ECO:0000256" key="5">
    <source>
        <dbReference type="ARBA" id="ARBA00022989"/>
    </source>
</evidence>
<evidence type="ECO:0000256" key="1">
    <source>
        <dbReference type="ARBA" id="ARBA00004651"/>
    </source>
</evidence>
<dbReference type="Pfam" id="PF00482">
    <property type="entry name" value="T2SSF"/>
    <property type="match status" value="2"/>
</dbReference>
<dbReference type="InterPro" id="IPR018076">
    <property type="entry name" value="T2SS_GspF_dom"/>
</dbReference>
<dbReference type="PRINTS" id="PR00812">
    <property type="entry name" value="BCTERIALGSPF"/>
</dbReference>
<evidence type="ECO:0000259" key="8">
    <source>
        <dbReference type="Pfam" id="PF00482"/>
    </source>
</evidence>
<proteinExistence type="inferred from homology"/>
<evidence type="ECO:0000256" key="3">
    <source>
        <dbReference type="ARBA" id="ARBA00022475"/>
    </source>
</evidence>
<keyword evidence="3" id="KW-1003">Cell membrane</keyword>
<keyword evidence="6 7" id="KW-0472">Membrane</keyword>
<evidence type="ECO:0000313" key="9">
    <source>
        <dbReference type="EMBL" id="KRL67628.1"/>
    </source>
</evidence>
<reference evidence="9 10" key="1">
    <citation type="journal article" date="2015" name="Genome Announc.">
        <title>Expanding the biotechnology potential of lactobacilli through comparative genomics of 213 strains and associated genera.</title>
        <authorList>
            <person name="Sun Z."/>
            <person name="Harris H.M."/>
            <person name="McCann A."/>
            <person name="Guo C."/>
            <person name="Argimon S."/>
            <person name="Zhang W."/>
            <person name="Yang X."/>
            <person name="Jeffery I.B."/>
            <person name="Cooney J.C."/>
            <person name="Kagawa T.F."/>
            <person name="Liu W."/>
            <person name="Song Y."/>
            <person name="Salvetti E."/>
            <person name="Wrobel A."/>
            <person name="Rasinkangas P."/>
            <person name="Parkhill J."/>
            <person name="Rea M.C."/>
            <person name="O'Sullivan O."/>
            <person name="Ritari J."/>
            <person name="Douillard F.P."/>
            <person name="Paul Ross R."/>
            <person name="Yang R."/>
            <person name="Briner A.E."/>
            <person name="Felis G.E."/>
            <person name="de Vos W.M."/>
            <person name="Barrangou R."/>
            <person name="Klaenhammer T.R."/>
            <person name="Caufield P.W."/>
            <person name="Cui Y."/>
            <person name="Zhang H."/>
            <person name="O'Toole P.W."/>
        </authorList>
    </citation>
    <scope>NUCLEOTIDE SEQUENCE [LARGE SCALE GENOMIC DNA]</scope>
    <source>
        <strain evidence="9 10">DSM 14857</strain>
    </source>
</reference>
<dbReference type="GO" id="GO:0005886">
    <property type="term" value="C:plasma membrane"/>
    <property type="evidence" value="ECO:0007669"/>
    <property type="project" value="UniProtKB-SubCell"/>
</dbReference>
<keyword evidence="4 7" id="KW-0812">Transmembrane</keyword>
<evidence type="ECO:0000256" key="6">
    <source>
        <dbReference type="ARBA" id="ARBA00023136"/>
    </source>
</evidence>
<feature type="domain" description="Type II secretion system protein GspF" evidence="8">
    <location>
        <begin position="13"/>
        <end position="131"/>
    </location>
</feature>
<dbReference type="PANTHER" id="PTHR30012">
    <property type="entry name" value="GENERAL SECRETION PATHWAY PROTEIN"/>
    <property type="match status" value="1"/>
</dbReference>
<gene>
    <name evidence="9" type="ORF">FC27_GL001653</name>
</gene>
<name>A0A0R1SEY3_9LACO</name>
<dbReference type="STRING" id="1423815.FC27_GL001653"/>
<dbReference type="Proteomes" id="UP000051647">
    <property type="component" value="Unassembled WGS sequence"/>
</dbReference>
<feature type="transmembrane region" description="Helical" evidence="7">
    <location>
        <begin position="141"/>
        <end position="167"/>
    </location>
</feature>
<dbReference type="InterPro" id="IPR042094">
    <property type="entry name" value="T2SS_GspF_sf"/>
</dbReference>
<comment type="caution">
    <text evidence="9">The sequence shown here is derived from an EMBL/GenBank/DDBJ whole genome shotgun (WGS) entry which is preliminary data.</text>
</comment>
<comment type="subcellular location">
    <subcellularLocation>
        <location evidence="1">Cell membrane</location>
        <topology evidence="1">Multi-pass membrane protein</topology>
    </subcellularLocation>
</comment>
<evidence type="ECO:0000256" key="7">
    <source>
        <dbReference type="SAM" id="Phobius"/>
    </source>
</evidence>
<dbReference type="InterPro" id="IPR003004">
    <property type="entry name" value="GspF/PilC"/>
</dbReference>
<keyword evidence="10" id="KW-1185">Reference proteome</keyword>
<feature type="transmembrane region" description="Helical" evidence="7">
    <location>
        <begin position="107"/>
        <end position="129"/>
    </location>
</feature>
<evidence type="ECO:0000313" key="10">
    <source>
        <dbReference type="Proteomes" id="UP000051647"/>
    </source>
</evidence>